<dbReference type="Pfam" id="PF20431">
    <property type="entry name" value="E_motif"/>
    <property type="match status" value="1"/>
</dbReference>
<organism evidence="3 5">
    <name type="scientific">Datura stramonium</name>
    <name type="common">Jimsonweed</name>
    <name type="synonym">Common thornapple</name>
    <dbReference type="NCBI Taxonomy" id="4076"/>
    <lineage>
        <taxon>Eukaryota</taxon>
        <taxon>Viridiplantae</taxon>
        <taxon>Streptophyta</taxon>
        <taxon>Embryophyta</taxon>
        <taxon>Tracheophyta</taxon>
        <taxon>Spermatophyta</taxon>
        <taxon>Magnoliopsida</taxon>
        <taxon>eudicotyledons</taxon>
        <taxon>Gunneridae</taxon>
        <taxon>Pentapetalae</taxon>
        <taxon>asterids</taxon>
        <taxon>lamiids</taxon>
        <taxon>Solanales</taxon>
        <taxon>Solanaceae</taxon>
        <taxon>Solanoideae</taxon>
        <taxon>Datureae</taxon>
        <taxon>Datura</taxon>
    </lineage>
</organism>
<keyword evidence="5" id="KW-1185">Reference proteome</keyword>
<dbReference type="PROSITE" id="PS51375">
    <property type="entry name" value="PPR"/>
    <property type="match status" value="1"/>
</dbReference>
<dbReference type="EMBL" id="JACEIK010004475">
    <property type="protein sequence ID" value="MCD9645597.1"/>
    <property type="molecule type" value="Genomic_DNA"/>
</dbReference>
<feature type="repeat" description="PPR" evidence="2">
    <location>
        <begin position="1"/>
        <end position="28"/>
    </location>
</feature>
<dbReference type="Proteomes" id="UP000823775">
    <property type="component" value="Unassembled WGS sequence"/>
</dbReference>
<dbReference type="PANTHER" id="PTHR47926">
    <property type="entry name" value="PENTATRICOPEPTIDE REPEAT-CONTAINING PROTEIN"/>
    <property type="match status" value="1"/>
</dbReference>
<name>A0ABS8UTK8_DATST</name>
<evidence type="ECO:0000313" key="4">
    <source>
        <dbReference type="EMBL" id="MCD9645597.1"/>
    </source>
</evidence>
<dbReference type="PANTHER" id="PTHR47926:SF452">
    <property type="entry name" value="PENTATRICOPEPTIDE REPEAT-CONTAINING PROTEIN"/>
    <property type="match status" value="1"/>
</dbReference>
<dbReference type="InterPro" id="IPR046960">
    <property type="entry name" value="PPR_At4g14850-like_plant"/>
</dbReference>
<evidence type="ECO:0000256" key="1">
    <source>
        <dbReference type="ARBA" id="ARBA00022737"/>
    </source>
</evidence>
<dbReference type="InterPro" id="IPR002885">
    <property type="entry name" value="PPR_rpt"/>
</dbReference>
<sequence>MVVGYAQHGFGKKALEIYAMMQSSGVKPNDITFLGVLSACGHVELLDEGLHHFTSMTNVHGIIPRTDHLACIDSLFARKGKTKEAYGFIQSFSGEPDKVVWRCLFSGCKANRDFILGKYASEKILDIDPDDTSAYIVLSNIYAELQMWDEKAKIRKLIKEKALKKETGHSWIELHNKMYTFSACHIMSLQESYLQHVLTGLTAQLLDSGYVPDLMFSLNFEE</sequence>
<reference evidence="3" key="1">
    <citation type="submission" date="2020-07" db="EMBL/GenBank/DDBJ databases">
        <authorList>
            <person name="Rajewski A."/>
        </authorList>
    </citation>
    <scope>NUCLEOTIDE SEQUENCE</scope>
    <source>
        <strain evidence="3">AR-01</strain>
    </source>
</reference>
<evidence type="ECO:0000313" key="5">
    <source>
        <dbReference type="Proteomes" id="UP000823775"/>
    </source>
</evidence>
<dbReference type="Gene3D" id="1.25.40.10">
    <property type="entry name" value="Tetratricopeptide repeat domain"/>
    <property type="match status" value="1"/>
</dbReference>
<comment type="caution">
    <text evidence="3">The sequence shown here is derived from an EMBL/GenBank/DDBJ whole genome shotgun (WGS) entry which is preliminary data.</text>
</comment>
<protein>
    <recommendedName>
        <fullName evidence="6">Pentatricopeptide repeat-containing protein</fullName>
    </recommendedName>
</protein>
<reference evidence="3 5" key="2">
    <citation type="journal article" date="2021" name="BMC Genomics">
        <title>Datura genome reveals duplications of psychoactive alkaloid biosynthetic genes and high mutation rate following tissue culture.</title>
        <authorList>
            <person name="Rajewski A."/>
            <person name="Carter-House D."/>
            <person name="Stajich J."/>
            <person name="Litt A."/>
        </authorList>
    </citation>
    <scope>NUCLEOTIDE SEQUENCE [LARGE SCALE GENOMIC DNA]</scope>
    <source>
        <strain evidence="3">AR-01</strain>
    </source>
</reference>
<proteinExistence type="predicted"/>
<keyword evidence="1" id="KW-0677">Repeat</keyword>
<dbReference type="EMBL" id="JACEIK010002446">
    <property type="protein sequence ID" value="MCD9561236.1"/>
    <property type="molecule type" value="Genomic_DNA"/>
</dbReference>
<dbReference type="NCBIfam" id="TIGR00756">
    <property type="entry name" value="PPR"/>
    <property type="match status" value="1"/>
</dbReference>
<dbReference type="InterPro" id="IPR011990">
    <property type="entry name" value="TPR-like_helical_dom_sf"/>
</dbReference>
<evidence type="ECO:0000313" key="3">
    <source>
        <dbReference type="EMBL" id="MCD9561236.1"/>
    </source>
</evidence>
<evidence type="ECO:0000256" key="2">
    <source>
        <dbReference type="PROSITE-ProRule" id="PRU00708"/>
    </source>
</evidence>
<gene>
    <name evidence="3" type="ORF">HAX54_020239</name>
    <name evidence="4" type="ORF">HAX54_034613</name>
</gene>
<dbReference type="InterPro" id="IPR046848">
    <property type="entry name" value="E_motif"/>
</dbReference>
<accession>A0ABS8UTK8</accession>
<evidence type="ECO:0008006" key="6">
    <source>
        <dbReference type="Google" id="ProtNLM"/>
    </source>
</evidence>
<dbReference type="Pfam" id="PF01535">
    <property type="entry name" value="PPR"/>
    <property type="match status" value="1"/>
</dbReference>